<keyword evidence="1" id="KW-0812">Transmembrane</keyword>
<evidence type="ECO:0000313" key="4">
    <source>
        <dbReference type="Proteomes" id="UP000018208"/>
    </source>
</evidence>
<protein>
    <submittedName>
        <fullName evidence="2">Thioredoxin-like domain-containing protein</fullName>
    </submittedName>
</protein>
<dbReference type="EMBL" id="KI546089">
    <property type="protein sequence ID" value="EST45752.1"/>
    <property type="molecule type" value="Genomic_DNA"/>
</dbReference>
<organism evidence="2">
    <name type="scientific">Spironucleus salmonicida</name>
    <dbReference type="NCBI Taxonomy" id="348837"/>
    <lineage>
        <taxon>Eukaryota</taxon>
        <taxon>Metamonada</taxon>
        <taxon>Diplomonadida</taxon>
        <taxon>Hexamitidae</taxon>
        <taxon>Hexamitinae</taxon>
        <taxon>Spironucleus</taxon>
    </lineage>
</organism>
<accession>V6LM39</accession>
<evidence type="ECO:0000313" key="2">
    <source>
        <dbReference type="EMBL" id="EST45752.1"/>
    </source>
</evidence>
<dbReference type="Proteomes" id="UP000018208">
    <property type="component" value="Unassembled WGS sequence"/>
</dbReference>
<dbReference type="AlphaFoldDB" id="V6LM39"/>
<keyword evidence="1" id="KW-1133">Transmembrane helix</keyword>
<proteinExistence type="predicted"/>
<evidence type="ECO:0000256" key="1">
    <source>
        <dbReference type="SAM" id="Phobius"/>
    </source>
</evidence>
<gene>
    <name evidence="2" type="ORF">SS50377_14323</name>
    <name evidence="3" type="ORF">SS50377_22086</name>
</gene>
<reference evidence="3" key="2">
    <citation type="submission" date="2020-12" db="EMBL/GenBank/DDBJ databases">
        <title>New Spironucleus salmonicida genome in near-complete chromosomes.</title>
        <authorList>
            <person name="Xu F."/>
            <person name="Kurt Z."/>
            <person name="Jimenez-Gonzalez A."/>
            <person name="Astvaldsson A."/>
            <person name="Andersson J.O."/>
            <person name="Svard S.G."/>
        </authorList>
    </citation>
    <scope>NUCLEOTIDE SEQUENCE</scope>
    <source>
        <strain evidence="3">ATCC 50377</strain>
    </source>
</reference>
<evidence type="ECO:0000313" key="3">
    <source>
        <dbReference type="EMBL" id="KAH0576522.1"/>
    </source>
</evidence>
<name>V6LM39_9EUKA</name>
<reference evidence="2 3" key="1">
    <citation type="journal article" date="2014" name="PLoS Genet.">
        <title>The Genome of Spironucleus salmonicida Highlights a Fish Pathogen Adapted to Fluctuating Environments.</title>
        <authorList>
            <person name="Xu F."/>
            <person name="Jerlstrom-Hultqvist J."/>
            <person name="Einarsson E."/>
            <person name="Astvaldsson A."/>
            <person name="Svard S.G."/>
            <person name="Andersson J.O."/>
        </authorList>
    </citation>
    <scope>NUCLEOTIDE SEQUENCE</scope>
    <source>
        <strain evidence="3">ATCC 50377</strain>
    </source>
</reference>
<feature type="transmembrane region" description="Helical" evidence="1">
    <location>
        <begin position="348"/>
        <end position="371"/>
    </location>
</feature>
<keyword evidence="1" id="KW-0472">Membrane</keyword>
<sequence length="374" mass="44014">MLQLILSEVIKINKGNINLLKGDKLQLIYYSQLHKCQLCPQIEVLLNHVNSPIPIYLYQCQTQDKYCQRQQIGDKPQIFLQRGNKQLVQFNPYQTTKQGIETYLDQITQPIFLNNSSSDIYFVLESQNNPSKYQDNFLSVKHLSEFVFIKAEATKFYAIRQGKRINFNSKISNVEQLVQFVTSNSVEFFPQLNNVGIGKLYESHITYFIYIGRYIRDYDQIQEIQEYIKINYESLPENLTFAYLDLQEYAIYTEKYGVNKRYDQVNLILTNQQNEIFYKEIGRFNIIEQLQSMVDRFVQNKISYQNFIVSSQKQVKIAIGQSYTPPSDSTGDRLMQVMYDIKNYDLKLWLGIFASCSTLIFITILTIISIYKFN</sequence>
<keyword evidence="4" id="KW-1185">Reference proteome</keyword>
<dbReference type="VEuPathDB" id="GiardiaDB:SS50377_22086"/>
<dbReference type="EMBL" id="AUWU02000002">
    <property type="protein sequence ID" value="KAH0576522.1"/>
    <property type="molecule type" value="Genomic_DNA"/>
</dbReference>